<sequence length="94" mass="10339">MVASIAAHESWAQTSDRSARTAPARAALLAKFEKEVDPDGTLDPMERARRAEHKKKAYFQRLALKSAKARRRAKESVDEAELAESELEAMGGVA</sequence>
<evidence type="ECO:0000256" key="1">
    <source>
        <dbReference type="SAM" id="MobiDB-lite"/>
    </source>
</evidence>
<protein>
    <submittedName>
        <fullName evidence="2">Uncharacterized protein</fullName>
    </submittedName>
</protein>
<accession>A0A7H0H7T9</accession>
<evidence type="ECO:0000313" key="2">
    <source>
        <dbReference type="EMBL" id="QNP56605.1"/>
    </source>
</evidence>
<dbReference type="AlphaFoldDB" id="A0A7H0H7T9"/>
<dbReference type="RefSeq" id="WP_187721705.1">
    <property type="nucleotide sequence ID" value="NZ_BAABBL010000002.1"/>
</dbReference>
<feature type="region of interest" description="Disordered" evidence="1">
    <location>
        <begin position="1"/>
        <end position="22"/>
    </location>
</feature>
<dbReference type="Proteomes" id="UP000516117">
    <property type="component" value="Chromosome"/>
</dbReference>
<reference evidence="2 3" key="1">
    <citation type="submission" date="2020-08" db="EMBL/GenBank/DDBJ databases">
        <title>Genome sequence of Tessaracoccus defluvii JCM 17540T.</title>
        <authorList>
            <person name="Hyun D.-W."/>
            <person name="Bae J.-W."/>
        </authorList>
    </citation>
    <scope>NUCLEOTIDE SEQUENCE [LARGE SCALE GENOMIC DNA]</scope>
    <source>
        <strain evidence="2 3">JCM 17540</strain>
    </source>
</reference>
<proteinExistence type="predicted"/>
<name>A0A7H0H7T9_9ACTN</name>
<feature type="compositionally biased region" description="Acidic residues" evidence="1">
    <location>
        <begin position="78"/>
        <end position="87"/>
    </location>
</feature>
<dbReference type="EMBL" id="CP060789">
    <property type="protein sequence ID" value="QNP56605.1"/>
    <property type="molecule type" value="Genomic_DNA"/>
</dbReference>
<organism evidence="2 3">
    <name type="scientific">Tessaracoccus defluvii</name>
    <dbReference type="NCBI Taxonomy" id="1285901"/>
    <lineage>
        <taxon>Bacteria</taxon>
        <taxon>Bacillati</taxon>
        <taxon>Actinomycetota</taxon>
        <taxon>Actinomycetes</taxon>
        <taxon>Propionibacteriales</taxon>
        <taxon>Propionibacteriaceae</taxon>
        <taxon>Tessaracoccus</taxon>
    </lineage>
</organism>
<feature type="region of interest" description="Disordered" evidence="1">
    <location>
        <begin position="73"/>
        <end position="94"/>
    </location>
</feature>
<evidence type="ECO:0000313" key="3">
    <source>
        <dbReference type="Proteomes" id="UP000516117"/>
    </source>
</evidence>
<keyword evidence="3" id="KW-1185">Reference proteome</keyword>
<gene>
    <name evidence="2" type="ORF">H9L22_04130</name>
</gene>
<dbReference type="KEGG" id="tdf:H9L22_04130"/>